<name>A0A6M3IG46_9ZZZZ</name>
<organism evidence="1">
    <name type="scientific">viral metagenome</name>
    <dbReference type="NCBI Taxonomy" id="1070528"/>
    <lineage>
        <taxon>unclassified sequences</taxon>
        <taxon>metagenomes</taxon>
        <taxon>organismal metagenomes</taxon>
    </lineage>
</organism>
<accession>A0A6M3IG46</accession>
<dbReference type="AlphaFoldDB" id="A0A6M3IG46"/>
<reference evidence="1" key="1">
    <citation type="submission" date="2020-03" db="EMBL/GenBank/DDBJ databases">
        <title>The deep terrestrial virosphere.</title>
        <authorList>
            <person name="Holmfeldt K."/>
            <person name="Nilsson E."/>
            <person name="Simone D."/>
            <person name="Lopez-Fernandez M."/>
            <person name="Wu X."/>
            <person name="de Brujin I."/>
            <person name="Lundin D."/>
            <person name="Andersson A."/>
            <person name="Bertilsson S."/>
            <person name="Dopson M."/>
        </authorList>
    </citation>
    <scope>NUCLEOTIDE SEQUENCE</scope>
    <source>
        <strain evidence="1">MM415B01911</strain>
    </source>
</reference>
<sequence length="163" mass="17549">MYGTYQKQFMFFRSGGIDLETNVEASAADIGYISVPIPIEIVGFGLQIVDEVVNYDNATPTEAVISLDYRPIEDSDDGREEIATITIPANAALESMAIGEVLMSKIPLHNGGYQADPGGQLVLEVKVAGLGTTETGEYKAFIVFHDRGEVPGNFANTVTVVEE</sequence>
<proteinExistence type="predicted"/>
<gene>
    <name evidence="1" type="ORF">MM415B01911_0007</name>
</gene>
<evidence type="ECO:0000313" key="1">
    <source>
        <dbReference type="EMBL" id="QJA56158.1"/>
    </source>
</evidence>
<dbReference type="EMBL" id="MT141203">
    <property type="protein sequence ID" value="QJA56158.1"/>
    <property type="molecule type" value="Genomic_DNA"/>
</dbReference>
<protein>
    <submittedName>
        <fullName evidence="1">Uncharacterized protein</fullName>
    </submittedName>
</protein>